<keyword evidence="2" id="KW-1185">Reference proteome</keyword>
<gene>
    <name evidence="1" type="ORF">BDN72DRAFT_843178</name>
</gene>
<dbReference type="Proteomes" id="UP000308600">
    <property type="component" value="Unassembled WGS sequence"/>
</dbReference>
<dbReference type="EMBL" id="ML208377">
    <property type="protein sequence ID" value="TFK67399.1"/>
    <property type="molecule type" value="Genomic_DNA"/>
</dbReference>
<accession>A0ACD3AQ56</accession>
<organism evidence="1 2">
    <name type="scientific">Pluteus cervinus</name>
    <dbReference type="NCBI Taxonomy" id="181527"/>
    <lineage>
        <taxon>Eukaryota</taxon>
        <taxon>Fungi</taxon>
        <taxon>Dikarya</taxon>
        <taxon>Basidiomycota</taxon>
        <taxon>Agaricomycotina</taxon>
        <taxon>Agaricomycetes</taxon>
        <taxon>Agaricomycetidae</taxon>
        <taxon>Agaricales</taxon>
        <taxon>Pluteineae</taxon>
        <taxon>Pluteaceae</taxon>
        <taxon>Pluteus</taxon>
    </lineage>
</organism>
<evidence type="ECO:0000313" key="1">
    <source>
        <dbReference type="EMBL" id="TFK67399.1"/>
    </source>
</evidence>
<evidence type="ECO:0000313" key="2">
    <source>
        <dbReference type="Proteomes" id="UP000308600"/>
    </source>
</evidence>
<sequence length="140" mass="14976">MQLINLASCFLFAAAVLATEAPTELVIDTTFEPEACTIKATKGDSLQVHYTGKLLANGNKFDSSLDRGQPLPLKLGMGQVIQGWDEGLVGMCVGEKRTLTIPSSMAYGTRGFGNIIPANSALVFDVELVGLEKADKRDEL</sequence>
<reference evidence="1 2" key="1">
    <citation type="journal article" date="2019" name="Nat. Ecol. Evol.">
        <title>Megaphylogeny resolves global patterns of mushroom evolution.</title>
        <authorList>
            <person name="Varga T."/>
            <person name="Krizsan K."/>
            <person name="Foldi C."/>
            <person name="Dima B."/>
            <person name="Sanchez-Garcia M."/>
            <person name="Sanchez-Ramirez S."/>
            <person name="Szollosi G.J."/>
            <person name="Szarkandi J.G."/>
            <person name="Papp V."/>
            <person name="Albert L."/>
            <person name="Andreopoulos W."/>
            <person name="Angelini C."/>
            <person name="Antonin V."/>
            <person name="Barry K.W."/>
            <person name="Bougher N.L."/>
            <person name="Buchanan P."/>
            <person name="Buyck B."/>
            <person name="Bense V."/>
            <person name="Catcheside P."/>
            <person name="Chovatia M."/>
            <person name="Cooper J."/>
            <person name="Damon W."/>
            <person name="Desjardin D."/>
            <person name="Finy P."/>
            <person name="Geml J."/>
            <person name="Haridas S."/>
            <person name="Hughes K."/>
            <person name="Justo A."/>
            <person name="Karasinski D."/>
            <person name="Kautmanova I."/>
            <person name="Kiss B."/>
            <person name="Kocsube S."/>
            <person name="Kotiranta H."/>
            <person name="LaButti K.M."/>
            <person name="Lechner B.E."/>
            <person name="Liimatainen K."/>
            <person name="Lipzen A."/>
            <person name="Lukacs Z."/>
            <person name="Mihaltcheva S."/>
            <person name="Morgado L.N."/>
            <person name="Niskanen T."/>
            <person name="Noordeloos M.E."/>
            <person name="Ohm R.A."/>
            <person name="Ortiz-Santana B."/>
            <person name="Ovrebo C."/>
            <person name="Racz N."/>
            <person name="Riley R."/>
            <person name="Savchenko A."/>
            <person name="Shiryaev A."/>
            <person name="Soop K."/>
            <person name="Spirin V."/>
            <person name="Szebenyi C."/>
            <person name="Tomsovsky M."/>
            <person name="Tulloss R.E."/>
            <person name="Uehling J."/>
            <person name="Grigoriev I.V."/>
            <person name="Vagvolgyi C."/>
            <person name="Papp T."/>
            <person name="Martin F.M."/>
            <person name="Miettinen O."/>
            <person name="Hibbett D.S."/>
            <person name="Nagy L.G."/>
        </authorList>
    </citation>
    <scope>NUCLEOTIDE SEQUENCE [LARGE SCALE GENOMIC DNA]</scope>
    <source>
        <strain evidence="1 2">NL-1719</strain>
    </source>
</reference>
<proteinExistence type="predicted"/>
<name>A0ACD3AQ56_9AGAR</name>
<protein>
    <submittedName>
        <fullName evidence="1">Uncharacterized protein</fullName>
    </submittedName>
</protein>